<evidence type="ECO:0000256" key="3">
    <source>
        <dbReference type="ARBA" id="ARBA00022833"/>
    </source>
</evidence>
<evidence type="ECO:0000256" key="4">
    <source>
        <dbReference type="PROSITE-ProRule" id="PRU00228"/>
    </source>
</evidence>
<evidence type="ECO:0000256" key="2">
    <source>
        <dbReference type="ARBA" id="ARBA00022771"/>
    </source>
</evidence>
<dbReference type="Gene3D" id="1.10.8.10">
    <property type="entry name" value="DNA helicase RuvA subunit, C-terminal domain"/>
    <property type="match status" value="1"/>
</dbReference>
<keyword evidence="8" id="KW-1185">Reference proteome</keyword>
<keyword evidence="2 4" id="KW-0863">Zinc-finger</keyword>
<dbReference type="InterPro" id="IPR043145">
    <property type="entry name" value="Znf_ZZ_sf"/>
</dbReference>
<dbReference type="Proteomes" id="UP000829196">
    <property type="component" value="Unassembled WGS sequence"/>
</dbReference>
<feature type="domain" description="ZZ-type" evidence="6">
    <location>
        <begin position="402"/>
        <end position="452"/>
    </location>
</feature>
<reference evidence="7" key="1">
    <citation type="journal article" date="2022" name="Front. Genet.">
        <title>Chromosome-Scale Assembly of the Dendrobium nobile Genome Provides Insights Into the Molecular Mechanism of the Biosynthesis of the Medicinal Active Ingredient of Dendrobium.</title>
        <authorList>
            <person name="Xu Q."/>
            <person name="Niu S.-C."/>
            <person name="Li K.-L."/>
            <person name="Zheng P.-J."/>
            <person name="Zhang X.-J."/>
            <person name="Jia Y."/>
            <person name="Liu Y."/>
            <person name="Niu Y.-X."/>
            <person name="Yu L.-H."/>
            <person name="Chen D.-F."/>
            <person name="Zhang G.-Q."/>
        </authorList>
    </citation>
    <scope>NUCLEOTIDE SEQUENCE</scope>
    <source>
        <tissue evidence="7">Leaf</tissue>
    </source>
</reference>
<dbReference type="Pfam" id="PF00564">
    <property type="entry name" value="PB1"/>
    <property type="match status" value="1"/>
</dbReference>
<dbReference type="Gene3D" id="2.60.40.10">
    <property type="entry name" value="Immunoglobulins"/>
    <property type="match status" value="1"/>
</dbReference>
<evidence type="ECO:0000256" key="5">
    <source>
        <dbReference type="SAM" id="MobiDB-lite"/>
    </source>
</evidence>
<dbReference type="Pfam" id="PF16158">
    <property type="entry name" value="N_BRCA1_IG"/>
    <property type="match status" value="1"/>
</dbReference>
<accession>A0A8T3BQ64</accession>
<sequence length="727" mass="81248">MASTSSFRPMGSKEQLVDMWNVVIKVNHGDNLRRFNAHMRQQYMLFEYDMTKLRAKISSLFKFSPDAVLELTYTDEDGDVVALENDDELCDAVLYQSLNPLRINVQIKSYSTNGSYSGKSPVKNSDSNSDTGSDKAISACDRFSQLATGLNPTVESSPKSDPEPILRALANIFHEVIQTASTTPMFSELLSLLSKKQLTNVSQSSHKSAGNPVDISCGTPGLVYSNTGNEPTVSNHKPQTNFVSPIPENIQKTDEIDHSKQCLRCITYAPVIFDQNTSKEQKEVCDVFRDGKPMAAAAKLPSLSTTMVDYNFMESFDKLNPNIAPNVLHENSRANMLPCDTTTGRPFDSIFSFKQQDGSTSHVDAIGNRTFASSTAFPCHSPMLHPCERSSSSLDSMPRPFHRGIICDGCGMHPIVGPRYKSTVFENYDLCTTCFRDMGSETEYMRIDWSDFQFPKAVKDQHKLCGSQLPSTVASPNWMKAPIPKLDSCFIRDVTVWDGTVIGPCSRFTKIWKMRNNGTISWPFGTQLVRLRGDYLGGQDSAILKIPETGLPVDEELDIAVNFFSPSVPGRYMSYWQMVSPFGQKFGQEVWVIIQVDDHHQRASAFLNMNLPTKSMQQNNKVIVDVGEPEPLDSNNLSVKMFKPVLPAASQISNPYIDISKSLSPASYHPLIDTPSDALAKEDMVEQTLLRELEEMGFKQIDLNKEILRQNQYDLEQSLEDLCAFIE</sequence>
<organism evidence="7 8">
    <name type="scientific">Dendrobium nobile</name>
    <name type="common">Orchid</name>
    <dbReference type="NCBI Taxonomy" id="94219"/>
    <lineage>
        <taxon>Eukaryota</taxon>
        <taxon>Viridiplantae</taxon>
        <taxon>Streptophyta</taxon>
        <taxon>Embryophyta</taxon>
        <taxon>Tracheophyta</taxon>
        <taxon>Spermatophyta</taxon>
        <taxon>Magnoliopsida</taxon>
        <taxon>Liliopsida</taxon>
        <taxon>Asparagales</taxon>
        <taxon>Orchidaceae</taxon>
        <taxon>Epidendroideae</taxon>
        <taxon>Malaxideae</taxon>
        <taxon>Dendrobiinae</taxon>
        <taxon>Dendrobium</taxon>
    </lineage>
</organism>
<name>A0A8T3BQ64_DENNO</name>
<dbReference type="SUPFAM" id="SSF57850">
    <property type="entry name" value="RING/U-box"/>
    <property type="match status" value="1"/>
</dbReference>
<protein>
    <recommendedName>
        <fullName evidence="6">ZZ-type domain-containing protein</fullName>
    </recommendedName>
</protein>
<comment type="caution">
    <text evidence="7">The sequence shown here is derived from an EMBL/GenBank/DDBJ whole genome shotgun (WGS) entry which is preliminary data.</text>
</comment>
<dbReference type="Gene3D" id="3.30.60.90">
    <property type="match status" value="1"/>
</dbReference>
<dbReference type="SMART" id="SM00291">
    <property type="entry name" value="ZnF_ZZ"/>
    <property type="match status" value="1"/>
</dbReference>
<evidence type="ECO:0000313" key="8">
    <source>
        <dbReference type="Proteomes" id="UP000829196"/>
    </source>
</evidence>
<proteinExistence type="predicted"/>
<dbReference type="InterPro" id="IPR032350">
    <property type="entry name" value="Nbr1_FW"/>
</dbReference>
<dbReference type="CDD" id="cd14947">
    <property type="entry name" value="NBR1_like"/>
    <property type="match status" value="1"/>
</dbReference>
<dbReference type="InterPro" id="IPR013783">
    <property type="entry name" value="Ig-like_fold"/>
</dbReference>
<dbReference type="InterPro" id="IPR000270">
    <property type="entry name" value="PB1_dom"/>
</dbReference>
<dbReference type="CDD" id="cd14319">
    <property type="entry name" value="UBA_NBR1"/>
    <property type="match status" value="1"/>
</dbReference>
<gene>
    <name evidence="7" type="ORF">KFK09_008824</name>
</gene>
<dbReference type="Pfam" id="PF24932">
    <property type="entry name" value="UBA_NBR1_C"/>
    <property type="match status" value="1"/>
</dbReference>
<dbReference type="GO" id="GO:0008270">
    <property type="term" value="F:zinc ion binding"/>
    <property type="evidence" value="ECO:0007669"/>
    <property type="project" value="UniProtKB-KW"/>
</dbReference>
<dbReference type="InterPro" id="IPR000433">
    <property type="entry name" value="Znf_ZZ"/>
</dbReference>
<dbReference type="PANTHER" id="PTHR20930:SF0">
    <property type="entry name" value="PROTEIN ILRUN"/>
    <property type="match status" value="1"/>
</dbReference>
<dbReference type="PANTHER" id="PTHR20930">
    <property type="entry name" value="OVARIAN CARCINOMA ANTIGEN CA125-RELATED"/>
    <property type="match status" value="1"/>
</dbReference>
<dbReference type="SUPFAM" id="SSF54277">
    <property type="entry name" value="CAD &amp; PB1 domains"/>
    <property type="match status" value="1"/>
</dbReference>
<dbReference type="SMART" id="SM00666">
    <property type="entry name" value="PB1"/>
    <property type="match status" value="1"/>
</dbReference>
<dbReference type="SMR" id="A0A8T3BQ64"/>
<evidence type="ECO:0000259" key="6">
    <source>
        <dbReference type="PROSITE" id="PS50135"/>
    </source>
</evidence>
<feature type="region of interest" description="Disordered" evidence="5">
    <location>
        <begin position="112"/>
        <end position="134"/>
    </location>
</feature>
<dbReference type="InterPro" id="IPR056893">
    <property type="entry name" value="UBA_Nbr1_C"/>
</dbReference>
<dbReference type="Pfam" id="PF00569">
    <property type="entry name" value="ZZ"/>
    <property type="match status" value="1"/>
</dbReference>
<dbReference type="AlphaFoldDB" id="A0A8T3BQ64"/>
<feature type="compositionally biased region" description="Polar residues" evidence="5">
    <location>
        <begin position="112"/>
        <end position="131"/>
    </location>
</feature>
<evidence type="ECO:0000256" key="1">
    <source>
        <dbReference type="ARBA" id="ARBA00022723"/>
    </source>
</evidence>
<evidence type="ECO:0000313" key="7">
    <source>
        <dbReference type="EMBL" id="KAI0516152.1"/>
    </source>
</evidence>
<dbReference type="EMBL" id="JAGYWB010000007">
    <property type="protein sequence ID" value="KAI0516152.1"/>
    <property type="molecule type" value="Genomic_DNA"/>
</dbReference>
<dbReference type="Gene3D" id="3.10.20.90">
    <property type="entry name" value="Phosphatidylinositol 3-kinase Catalytic Subunit, Chain A, domain 1"/>
    <property type="match status" value="1"/>
</dbReference>
<dbReference type="OrthoDB" id="661148at2759"/>
<keyword evidence="3" id="KW-0862">Zinc</keyword>
<keyword evidence="1" id="KW-0479">Metal-binding</keyword>
<dbReference type="PROSITE" id="PS50135">
    <property type="entry name" value="ZF_ZZ_2"/>
    <property type="match status" value="1"/>
</dbReference>